<name>A0ABU6YFI2_9FABA</name>
<protein>
    <submittedName>
        <fullName evidence="2">Uncharacterized protein</fullName>
    </submittedName>
</protein>
<evidence type="ECO:0000313" key="3">
    <source>
        <dbReference type="Proteomes" id="UP001341840"/>
    </source>
</evidence>
<evidence type="ECO:0000256" key="1">
    <source>
        <dbReference type="SAM" id="Coils"/>
    </source>
</evidence>
<feature type="coiled-coil region" evidence="1">
    <location>
        <begin position="7"/>
        <end position="84"/>
    </location>
</feature>
<gene>
    <name evidence="2" type="ORF">PIB30_047464</name>
</gene>
<reference evidence="2 3" key="1">
    <citation type="journal article" date="2023" name="Plants (Basel)">
        <title>Bridging the Gap: Combining Genomics and Transcriptomics Approaches to Understand Stylosanthes scabra, an Orphan Legume from the Brazilian Caatinga.</title>
        <authorList>
            <person name="Ferreira-Neto J.R.C."/>
            <person name="da Silva M.D."/>
            <person name="Binneck E."/>
            <person name="de Melo N.F."/>
            <person name="da Silva R.H."/>
            <person name="de Melo A.L.T.M."/>
            <person name="Pandolfi V."/>
            <person name="Bustamante F.O."/>
            <person name="Brasileiro-Vidal A.C."/>
            <person name="Benko-Iseppon A.M."/>
        </authorList>
    </citation>
    <scope>NUCLEOTIDE SEQUENCE [LARGE SCALE GENOMIC DNA]</scope>
    <source>
        <tissue evidence="2">Leaves</tissue>
    </source>
</reference>
<dbReference type="EMBL" id="JASCZI010241959">
    <property type="protein sequence ID" value="MED6208671.1"/>
    <property type="molecule type" value="Genomic_DNA"/>
</dbReference>
<proteinExistence type="predicted"/>
<keyword evidence="1" id="KW-0175">Coiled coil</keyword>
<sequence>MLCIGHYEELRARKEAEQKKDESAALEKIMERERKLQLVMEQIAEKEKELLELKGENVSLKGKVQNLEKDKSVLESRVVELCGQRKEADVSKENHGYDMLLVGFERAKRQAEFFFLEVKFDKLDPIKVVHNGALVDDDEVDVEGWG</sequence>
<dbReference type="Proteomes" id="UP001341840">
    <property type="component" value="Unassembled WGS sequence"/>
</dbReference>
<evidence type="ECO:0000313" key="2">
    <source>
        <dbReference type="EMBL" id="MED6208671.1"/>
    </source>
</evidence>
<keyword evidence="3" id="KW-1185">Reference proteome</keyword>
<comment type="caution">
    <text evidence="2">The sequence shown here is derived from an EMBL/GenBank/DDBJ whole genome shotgun (WGS) entry which is preliminary data.</text>
</comment>
<accession>A0ABU6YFI2</accession>
<organism evidence="2 3">
    <name type="scientific">Stylosanthes scabra</name>
    <dbReference type="NCBI Taxonomy" id="79078"/>
    <lineage>
        <taxon>Eukaryota</taxon>
        <taxon>Viridiplantae</taxon>
        <taxon>Streptophyta</taxon>
        <taxon>Embryophyta</taxon>
        <taxon>Tracheophyta</taxon>
        <taxon>Spermatophyta</taxon>
        <taxon>Magnoliopsida</taxon>
        <taxon>eudicotyledons</taxon>
        <taxon>Gunneridae</taxon>
        <taxon>Pentapetalae</taxon>
        <taxon>rosids</taxon>
        <taxon>fabids</taxon>
        <taxon>Fabales</taxon>
        <taxon>Fabaceae</taxon>
        <taxon>Papilionoideae</taxon>
        <taxon>50 kb inversion clade</taxon>
        <taxon>dalbergioids sensu lato</taxon>
        <taxon>Dalbergieae</taxon>
        <taxon>Pterocarpus clade</taxon>
        <taxon>Stylosanthes</taxon>
    </lineage>
</organism>